<feature type="domain" description="S-adenosyl-L-homocysteine hydrolase NAD binding" evidence="2">
    <location>
        <begin position="300"/>
        <end position="456"/>
    </location>
</feature>
<dbReference type="SUPFAM" id="SSF51735">
    <property type="entry name" value="NAD(P)-binding Rossmann-fold domains"/>
    <property type="match status" value="2"/>
</dbReference>
<name>A0ABV6U4D2_9ACTN</name>
<accession>A0ABV6U4D2</accession>
<dbReference type="PANTHER" id="PTHR23420:SF0">
    <property type="entry name" value="ADENOSYLHOMOCYSTEINASE"/>
    <property type="match status" value="1"/>
</dbReference>
<dbReference type="InterPro" id="IPR015878">
    <property type="entry name" value="Ado_hCys_hydrolase_NAD-bd"/>
</dbReference>
<dbReference type="Pfam" id="PF00670">
    <property type="entry name" value="AdoHcyase_NAD"/>
    <property type="match status" value="1"/>
</dbReference>
<dbReference type="EMBL" id="JBHMQT010000032">
    <property type="protein sequence ID" value="MFC0863329.1"/>
    <property type="molecule type" value="Genomic_DNA"/>
</dbReference>
<evidence type="ECO:0000313" key="4">
    <source>
        <dbReference type="Proteomes" id="UP001589870"/>
    </source>
</evidence>
<evidence type="ECO:0000313" key="3">
    <source>
        <dbReference type="EMBL" id="MFC0863329.1"/>
    </source>
</evidence>
<organism evidence="3 4">
    <name type="scientific">Sphaerimonospora cavernae</name>
    <dbReference type="NCBI Taxonomy" id="1740611"/>
    <lineage>
        <taxon>Bacteria</taxon>
        <taxon>Bacillati</taxon>
        <taxon>Actinomycetota</taxon>
        <taxon>Actinomycetes</taxon>
        <taxon>Streptosporangiales</taxon>
        <taxon>Streptosporangiaceae</taxon>
        <taxon>Sphaerimonospora</taxon>
    </lineage>
</organism>
<dbReference type="SMART" id="SM00997">
    <property type="entry name" value="AdoHcyase_NAD"/>
    <property type="match status" value="1"/>
</dbReference>
<proteinExistence type="inferred from homology"/>
<reference evidence="3 4" key="1">
    <citation type="submission" date="2024-09" db="EMBL/GenBank/DDBJ databases">
        <authorList>
            <person name="Sun Q."/>
            <person name="Mori K."/>
        </authorList>
    </citation>
    <scope>NUCLEOTIDE SEQUENCE [LARGE SCALE GENOMIC DNA]</scope>
    <source>
        <strain evidence="3 4">TBRC 1851</strain>
    </source>
</reference>
<dbReference type="Proteomes" id="UP001589870">
    <property type="component" value="Unassembled WGS sequence"/>
</dbReference>
<protein>
    <recommendedName>
        <fullName evidence="2">S-adenosyl-L-homocysteine hydrolase NAD binding domain-containing protein</fullName>
    </recommendedName>
</protein>
<dbReference type="PANTHER" id="PTHR23420">
    <property type="entry name" value="ADENOSYLHOMOCYSTEINASE"/>
    <property type="match status" value="1"/>
</dbReference>
<gene>
    <name evidence="3" type="ORF">ACFHYQ_13605</name>
</gene>
<evidence type="ECO:0000259" key="2">
    <source>
        <dbReference type="SMART" id="SM00997"/>
    </source>
</evidence>
<sequence length="901" mass="97978">MSTTSPEAGQAPWTTLRGPITKEQIHAITKAAATAHRLTADHPTDRVVRLTDPACPSSTVTVRWKPLPPQPPRTLGYQLPPPSQVELLITPGTGEVSHVLAVELHERLAEATLPYTSSELDGIRDSMPLLRRYSSPDPIFESWALIFRDHFLEHSVGFVLGMENAGIPAQWIYVLDKGDRTAGRDRIRATFRTRGYRTGLLDNTAVNEPGAHAAELERVMTDIDAFIDDAHAAGRKVLVVDDGGLLARGYGGAAAARRVDAALELTVSGIKRIAAAGPLGIPVLNMARSTVKTRLGYREIADSCTRRLRTMLPDHKVIGRPVLLIGYGTLGSRMAPALRTLGCRVTVVDTDLPALIDAAEAGYATYRTAAEALRSTSAFLVIGTTGEPALTEKDLALLPDGALLAPFATRDFSVLTEHAEKAAEIPGIGLQFRFDDGRAITLLGNGRSLNLFEADSIPNQGYDAYRAATLIATRHLCTDPDRVPPGLHTQPADHAIASAGLFEAYYDLHLAPHNHARRLPATATVRERPVANACVVGYGVAGRLHATILEDLGARVTIIDPKHQHLPKTQRAFTQQVSDLPPSVAEGVDLWSICCPTTDHLPVLRAVLAHNPAARILLEKPACQGHEIDTFADLLTRHPMSRVVVNDQYRRSRAVPALSGLIARFEPDTAINQIAITFTKDRSGDITTGRFIDRDYGVLGYEWLHMLAVFAGILPAPILDGYLTGDPGSSQLWATYDPRLFVAALTERTTVHHDEGKPLHLELASSILGPSILLGHVPAPRPPWRQDIRPSDDRHRHVAIHAGTTHFALHLEPVTAPDGWQLDRNHHRLTATRDGRILHDEVLHDSPMENSIRHAVSQLTGTTPLPSLDLTPLRRIAALANVLHNTMPQYIGSSPGHRASA</sequence>
<keyword evidence="4" id="KW-1185">Reference proteome</keyword>
<evidence type="ECO:0000256" key="1">
    <source>
        <dbReference type="ARBA" id="ARBA00007122"/>
    </source>
</evidence>
<dbReference type="InterPro" id="IPR000043">
    <property type="entry name" value="Adenosylhomocysteinase-like"/>
</dbReference>
<dbReference type="Gene3D" id="3.40.50.720">
    <property type="entry name" value="NAD(P)-binding Rossmann-like Domain"/>
    <property type="match status" value="2"/>
</dbReference>
<dbReference type="InterPro" id="IPR036291">
    <property type="entry name" value="NAD(P)-bd_dom_sf"/>
</dbReference>
<comment type="caution">
    <text evidence="3">The sequence shown here is derived from an EMBL/GenBank/DDBJ whole genome shotgun (WGS) entry which is preliminary data.</text>
</comment>
<dbReference type="RefSeq" id="WP_394301485.1">
    <property type="nucleotide sequence ID" value="NZ_JBHMQT010000032.1"/>
</dbReference>
<comment type="similarity">
    <text evidence="1">Belongs to the adenosylhomocysteinase family.</text>
</comment>